<protein>
    <recommendedName>
        <fullName evidence="3">Transposase</fullName>
    </recommendedName>
</protein>
<gene>
    <name evidence="1" type="ORF">BDZ94DRAFT_1179515</name>
</gene>
<dbReference type="Pfam" id="PF18759">
    <property type="entry name" value="Plavaka"/>
    <property type="match status" value="1"/>
</dbReference>
<reference evidence="1" key="1">
    <citation type="submission" date="2020-11" db="EMBL/GenBank/DDBJ databases">
        <authorList>
            <consortium name="DOE Joint Genome Institute"/>
            <person name="Ahrendt S."/>
            <person name="Riley R."/>
            <person name="Andreopoulos W."/>
            <person name="Labutti K."/>
            <person name="Pangilinan J."/>
            <person name="Ruiz-Duenas F.J."/>
            <person name="Barrasa J.M."/>
            <person name="Sanchez-Garcia M."/>
            <person name="Camarero S."/>
            <person name="Miyauchi S."/>
            <person name="Serrano A."/>
            <person name="Linde D."/>
            <person name="Babiker R."/>
            <person name="Drula E."/>
            <person name="Ayuso-Fernandez I."/>
            <person name="Pacheco R."/>
            <person name="Padilla G."/>
            <person name="Ferreira P."/>
            <person name="Barriuso J."/>
            <person name="Kellner H."/>
            <person name="Castanera R."/>
            <person name="Alfaro M."/>
            <person name="Ramirez L."/>
            <person name="Pisabarro A.G."/>
            <person name="Kuo A."/>
            <person name="Tritt A."/>
            <person name="Lipzen A."/>
            <person name="He G."/>
            <person name="Yan M."/>
            <person name="Ng V."/>
            <person name="Cullen D."/>
            <person name="Martin F."/>
            <person name="Rosso M.-N."/>
            <person name="Henrissat B."/>
            <person name="Hibbett D."/>
            <person name="Martinez A.T."/>
            <person name="Grigoriev I.V."/>
        </authorList>
    </citation>
    <scope>NUCLEOTIDE SEQUENCE</scope>
    <source>
        <strain evidence="1">CBS 247.69</strain>
    </source>
</reference>
<keyword evidence="2" id="KW-1185">Reference proteome</keyword>
<dbReference type="InterPro" id="IPR041078">
    <property type="entry name" value="Plavaka"/>
</dbReference>
<dbReference type="AlphaFoldDB" id="A0A9P5XTY6"/>
<organism evidence="1 2">
    <name type="scientific">Collybia nuda</name>
    <dbReference type="NCBI Taxonomy" id="64659"/>
    <lineage>
        <taxon>Eukaryota</taxon>
        <taxon>Fungi</taxon>
        <taxon>Dikarya</taxon>
        <taxon>Basidiomycota</taxon>
        <taxon>Agaricomycotina</taxon>
        <taxon>Agaricomycetes</taxon>
        <taxon>Agaricomycetidae</taxon>
        <taxon>Agaricales</taxon>
        <taxon>Tricholomatineae</taxon>
        <taxon>Clitocybaceae</taxon>
        <taxon>Collybia</taxon>
    </lineage>
</organism>
<evidence type="ECO:0000313" key="1">
    <source>
        <dbReference type="EMBL" id="KAF9455660.1"/>
    </source>
</evidence>
<sequence length="432" mass="49241">MNWFHSGSTQKSAGEVNRLVKEVISNAEFQPVDLADFSVHKSNKTLDQAYLASSSQTGRTPFSSDDWHEISVDIEIPVPSKNTPPKVFSVSGLHHRSIVGVIKATWESISSKHFHLSPFKRIHINPSTGMEIRIYDEVYTSDAWIEAHDKLQQQPNIPGCKLEKVIAGLMFWSDSTHLTNFGTASVWPLYMYFANLSKYIRAKSNSGACHHVAYIPYLSDRLSDVLMSFLHYSTQRKPLLTHCKRELLHQVWRLLLDEEFLDAYQSGIVLQCADGISWRVYPRIFTYSADYPEKAILATIRERGLCPCPRCMVEKKKIDKMGQKNDIKARDKNPRTFMANLVQKARNCFYQLGYSIASKIVDATLKPFSLMSTMNAFVDKLSPLGFNLYPIFVVDLMHEFELGVWKATFIHILRILNAASPGSRLLAELNNR</sequence>
<evidence type="ECO:0000313" key="2">
    <source>
        <dbReference type="Proteomes" id="UP000807353"/>
    </source>
</evidence>
<dbReference type="Proteomes" id="UP000807353">
    <property type="component" value="Unassembled WGS sequence"/>
</dbReference>
<comment type="caution">
    <text evidence="1">The sequence shown here is derived from an EMBL/GenBank/DDBJ whole genome shotgun (WGS) entry which is preliminary data.</text>
</comment>
<accession>A0A9P5XTY6</accession>
<name>A0A9P5XTY6_9AGAR</name>
<evidence type="ECO:0008006" key="3">
    <source>
        <dbReference type="Google" id="ProtNLM"/>
    </source>
</evidence>
<dbReference type="OrthoDB" id="3208495at2759"/>
<dbReference type="EMBL" id="MU150568">
    <property type="protein sequence ID" value="KAF9455660.1"/>
    <property type="molecule type" value="Genomic_DNA"/>
</dbReference>
<proteinExistence type="predicted"/>